<gene>
    <name evidence="2" type="ORF">J1N35_008045</name>
</gene>
<comment type="caution">
    <text evidence="2">The sequence shown here is derived from an EMBL/GenBank/DDBJ whole genome shotgun (WGS) entry which is preliminary data.</text>
</comment>
<dbReference type="AlphaFoldDB" id="A0A9D3W835"/>
<dbReference type="EMBL" id="JAIQCV010000003">
    <property type="protein sequence ID" value="KAH1114667.1"/>
    <property type="molecule type" value="Genomic_DNA"/>
</dbReference>
<evidence type="ECO:0000313" key="2">
    <source>
        <dbReference type="EMBL" id="KAH1114667.1"/>
    </source>
</evidence>
<sequence>MDDVLPTMSTSERTSYIADVGRSDDDFDVDPPQKPGANGAEVTLIFEPKPVPTEPEDGERGSNEEEEYLRFTAYLPPAHMHNVDLSVDDALEFSNLPYKRLGHTSSSLNLGILEVGKDFSRKDGFLGALKQYNIMNGLNLNLRSSRPSVQYDMVHVHGKSWL</sequence>
<keyword evidence="3" id="KW-1185">Reference proteome</keyword>
<reference evidence="2 3" key="1">
    <citation type="journal article" date="2021" name="Plant Biotechnol. J.">
        <title>Multi-omics assisted identification of the key and species-specific regulatory components of drought-tolerant mechanisms in Gossypium stocksii.</title>
        <authorList>
            <person name="Yu D."/>
            <person name="Ke L."/>
            <person name="Zhang D."/>
            <person name="Wu Y."/>
            <person name="Sun Y."/>
            <person name="Mei J."/>
            <person name="Sun J."/>
            <person name="Sun Y."/>
        </authorList>
    </citation>
    <scope>NUCLEOTIDE SEQUENCE [LARGE SCALE GENOMIC DNA]</scope>
    <source>
        <strain evidence="3">cv. E1</strain>
        <tissue evidence="2">Leaf</tissue>
    </source>
</reference>
<proteinExistence type="predicted"/>
<feature type="region of interest" description="Disordered" evidence="1">
    <location>
        <begin position="46"/>
        <end position="65"/>
    </location>
</feature>
<protein>
    <recommendedName>
        <fullName evidence="4">Transposase MuDR plant domain-containing protein</fullName>
    </recommendedName>
</protein>
<evidence type="ECO:0008006" key="4">
    <source>
        <dbReference type="Google" id="ProtNLM"/>
    </source>
</evidence>
<accession>A0A9D3W835</accession>
<name>A0A9D3W835_9ROSI</name>
<dbReference type="Proteomes" id="UP000828251">
    <property type="component" value="Unassembled WGS sequence"/>
</dbReference>
<evidence type="ECO:0000313" key="3">
    <source>
        <dbReference type="Proteomes" id="UP000828251"/>
    </source>
</evidence>
<feature type="region of interest" description="Disordered" evidence="1">
    <location>
        <begin position="1"/>
        <end position="41"/>
    </location>
</feature>
<organism evidence="2 3">
    <name type="scientific">Gossypium stocksii</name>
    <dbReference type="NCBI Taxonomy" id="47602"/>
    <lineage>
        <taxon>Eukaryota</taxon>
        <taxon>Viridiplantae</taxon>
        <taxon>Streptophyta</taxon>
        <taxon>Embryophyta</taxon>
        <taxon>Tracheophyta</taxon>
        <taxon>Spermatophyta</taxon>
        <taxon>Magnoliopsida</taxon>
        <taxon>eudicotyledons</taxon>
        <taxon>Gunneridae</taxon>
        <taxon>Pentapetalae</taxon>
        <taxon>rosids</taxon>
        <taxon>malvids</taxon>
        <taxon>Malvales</taxon>
        <taxon>Malvaceae</taxon>
        <taxon>Malvoideae</taxon>
        <taxon>Gossypium</taxon>
    </lineage>
</organism>
<evidence type="ECO:0000256" key="1">
    <source>
        <dbReference type="SAM" id="MobiDB-lite"/>
    </source>
</evidence>